<gene>
    <name evidence="1" type="ORF">ElyMa_000499200</name>
</gene>
<dbReference type="EMBL" id="BMAT01000957">
    <property type="protein sequence ID" value="GFR77082.1"/>
    <property type="molecule type" value="Genomic_DNA"/>
</dbReference>
<sequence>MSRNDSLCKAIMQGTVEGGRTRRQRKPKLDNVKEWAKLIMTNFQIQVVDRPARSIIIASSSDLRPIHPPDDDWRYHLPQ</sequence>
<keyword evidence="2" id="KW-1185">Reference proteome</keyword>
<comment type="caution">
    <text evidence="1">The sequence shown here is derived from an EMBL/GenBank/DDBJ whole genome shotgun (WGS) entry which is preliminary data.</text>
</comment>
<organism evidence="1 2">
    <name type="scientific">Elysia marginata</name>
    <dbReference type="NCBI Taxonomy" id="1093978"/>
    <lineage>
        <taxon>Eukaryota</taxon>
        <taxon>Metazoa</taxon>
        <taxon>Spiralia</taxon>
        <taxon>Lophotrochozoa</taxon>
        <taxon>Mollusca</taxon>
        <taxon>Gastropoda</taxon>
        <taxon>Heterobranchia</taxon>
        <taxon>Euthyneura</taxon>
        <taxon>Panpulmonata</taxon>
        <taxon>Sacoglossa</taxon>
        <taxon>Placobranchoidea</taxon>
        <taxon>Plakobranchidae</taxon>
        <taxon>Elysia</taxon>
    </lineage>
</organism>
<evidence type="ECO:0000313" key="1">
    <source>
        <dbReference type="EMBL" id="GFR77082.1"/>
    </source>
</evidence>
<evidence type="ECO:0000313" key="2">
    <source>
        <dbReference type="Proteomes" id="UP000762676"/>
    </source>
</evidence>
<name>A0AAV4FUR2_9GAST</name>
<proteinExistence type="predicted"/>
<dbReference type="Proteomes" id="UP000762676">
    <property type="component" value="Unassembled WGS sequence"/>
</dbReference>
<protein>
    <submittedName>
        <fullName evidence="1">Uncharacterized protein</fullName>
    </submittedName>
</protein>
<accession>A0AAV4FUR2</accession>
<reference evidence="1 2" key="1">
    <citation type="journal article" date="2021" name="Elife">
        <title>Chloroplast acquisition without the gene transfer in kleptoplastic sea slugs, Plakobranchus ocellatus.</title>
        <authorList>
            <person name="Maeda T."/>
            <person name="Takahashi S."/>
            <person name="Yoshida T."/>
            <person name="Shimamura S."/>
            <person name="Takaki Y."/>
            <person name="Nagai Y."/>
            <person name="Toyoda A."/>
            <person name="Suzuki Y."/>
            <person name="Arimoto A."/>
            <person name="Ishii H."/>
            <person name="Satoh N."/>
            <person name="Nishiyama T."/>
            <person name="Hasebe M."/>
            <person name="Maruyama T."/>
            <person name="Minagawa J."/>
            <person name="Obokata J."/>
            <person name="Shigenobu S."/>
        </authorList>
    </citation>
    <scope>NUCLEOTIDE SEQUENCE [LARGE SCALE GENOMIC DNA]</scope>
</reference>
<dbReference type="AlphaFoldDB" id="A0AAV4FUR2"/>